<dbReference type="eggNOG" id="COG4726">
    <property type="taxonomic scope" value="Bacteria"/>
</dbReference>
<accession>K6Y879</accession>
<dbReference type="Proteomes" id="UP000006334">
    <property type="component" value="Unassembled WGS sequence"/>
</dbReference>
<keyword evidence="3" id="KW-1185">Reference proteome</keyword>
<keyword evidence="1" id="KW-0472">Membrane</keyword>
<gene>
    <name evidence="2" type="ORF">GLIP_1778</name>
</gene>
<dbReference type="STRING" id="1127673.GLIP_1778"/>
<keyword evidence="1" id="KW-0812">Transmembrane</keyword>
<evidence type="ECO:0000313" key="2">
    <source>
        <dbReference type="EMBL" id="GAC14407.1"/>
    </source>
</evidence>
<evidence type="ECO:0000313" key="3">
    <source>
        <dbReference type="Proteomes" id="UP000006334"/>
    </source>
</evidence>
<sequence length="371" mass="40959">MTNFNCTNQRGAIMLLSVTLLLILTSTVAFYSAKISLTKHTIGSNIQNKIDAENMASLGSFQMLTKLSQNPQGNFQQLNANIPDRGQYLATMQAIQSDRFDNKLRIIEIASTGKSAHQLASNFIAQHVITYPIIRILPSSPLLVGQSISIENHLILVVNPNGAGQGLPVSLWTSQNINLNDLNLTSCGQYEHKQGNCEVSSMRSQQYKGLDIVDSPALFPNDIFAYLTNLSVNNRNQLFDEAQQLSHCQSLNNMSSSLIWIRGDCKIEKDTIVGSSDTPVMLVVEDGNLTLVENSQVIGLVILLTPYQSILAANVNVSENAMLRGALVATESVNFNGQPLYIQFDHKVLENIQNASVNWRTAYVPNSWRNF</sequence>
<organism evidence="2 3">
    <name type="scientific">Aliiglaciecola lipolytica E3</name>
    <dbReference type="NCBI Taxonomy" id="1127673"/>
    <lineage>
        <taxon>Bacteria</taxon>
        <taxon>Pseudomonadati</taxon>
        <taxon>Pseudomonadota</taxon>
        <taxon>Gammaproteobacteria</taxon>
        <taxon>Alteromonadales</taxon>
        <taxon>Alteromonadaceae</taxon>
        <taxon>Aliiglaciecola</taxon>
    </lineage>
</organism>
<reference evidence="2 3" key="1">
    <citation type="journal article" date="2017" name="Antonie Van Leeuwenhoek">
        <title>Rhizobium rhizosphaerae sp. nov., a novel species isolated from rice rhizosphere.</title>
        <authorList>
            <person name="Zhao J.J."/>
            <person name="Zhang J."/>
            <person name="Zhang R.J."/>
            <person name="Zhang C.W."/>
            <person name="Yin H.Q."/>
            <person name="Zhang X.X."/>
        </authorList>
    </citation>
    <scope>NUCLEOTIDE SEQUENCE [LARGE SCALE GENOMIC DNA]</scope>
    <source>
        <strain evidence="2 3">E3</strain>
    </source>
</reference>
<proteinExistence type="predicted"/>
<comment type="caution">
    <text evidence="2">The sequence shown here is derived from an EMBL/GenBank/DDBJ whole genome shotgun (WGS) entry which is preliminary data.</text>
</comment>
<protein>
    <recommendedName>
        <fullName evidence="4">Type 4 fimbrial biogenesis protein PilX N-terminal domain-containing protein</fullName>
    </recommendedName>
</protein>
<dbReference type="EMBL" id="BAEN01000036">
    <property type="protein sequence ID" value="GAC14407.1"/>
    <property type="molecule type" value="Genomic_DNA"/>
</dbReference>
<dbReference type="AlphaFoldDB" id="K6Y879"/>
<name>K6Y879_9ALTE</name>
<evidence type="ECO:0008006" key="4">
    <source>
        <dbReference type="Google" id="ProtNLM"/>
    </source>
</evidence>
<keyword evidence="1" id="KW-1133">Transmembrane helix</keyword>
<feature type="transmembrane region" description="Helical" evidence="1">
    <location>
        <begin position="12"/>
        <end position="31"/>
    </location>
</feature>
<evidence type="ECO:0000256" key="1">
    <source>
        <dbReference type="SAM" id="Phobius"/>
    </source>
</evidence>